<keyword evidence="2" id="KW-1185">Reference proteome</keyword>
<sequence>MYSQKENNQLLINPFQLELIEKVAQTFQEKLKEIDKNNFVEAWIWLCYYCYAQEFENKEIQLITILRRLDMNITMYQEAHSQLCSDMMYEISQLNSFYESQFRGNAGNKLKVESIDNQFEKNMLVTFQCEFVSFTMRKLCWLEKSHIRKFIEDIINKIWEYYQKQIQNEFFEVMQTEIIKTIERYTEI</sequence>
<protein>
    <submittedName>
        <fullName evidence="1">Uncharacterized protein</fullName>
    </submittedName>
</protein>
<dbReference type="KEGG" id="ptm:GSPATT00016482001"/>
<reference evidence="1 2" key="1">
    <citation type="journal article" date="2006" name="Nature">
        <title>Global trends of whole-genome duplications revealed by the ciliate Paramecium tetraurelia.</title>
        <authorList>
            <consortium name="Genoscope"/>
            <person name="Aury J.-M."/>
            <person name="Jaillon O."/>
            <person name="Duret L."/>
            <person name="Noel B."/>
            <person name="Jubin C."/>
            <person name="Porcel B.M."/>
            <person name="Segurens B."/>
            <person name="Daubin V."/>
            <person name="Anthouard V."/>
            <person name="Aiach N."/>
            <person name="Arnaiz O."/>
            <person name="Billaut A."/>
            <person name="Beisson J."/>
            <person name="Blanc I."/>
            <person name="Bouhouche K."/>
            <person name="Camara F."/>
            <person name="Duharcourt S."/>
            <person name="Guigo R."/>
            <person name="Gogendeau D."/>
            <person name="Katinka M."/>
            <person name="Keller A.-M."/>
            <person name="Kissmehl R."/>
            <person name="Klotz C."/>
            <person name="Koll F."/>
            <person name="Le Moue A."/>
            <person name="Lepere C."/>
            <person name="Malinsky S."/>
            <person name="Nowacki M."/>
            <person name="Nowak J.K."/>
            <person name="Plattner H."/>
            <person name="Poulain J."/>
            <person name="Ruiz F."/>
            <person name="Serrano V."/>
            <person name="Zagulski M."/>
            <person name="Dessen P."/>
            <person name="Betermier M."/>
            <person name="Weissenbach J."/>
            <person name="Scarpelli C."/>
            <person name="Schachter V."/>
            <person name="Sperling L."/>
            <person name="Meyer E."/>
            <person name="Cohen J."/>
            <person name="Wincker P."/>
        </authorList>
    </citation>
    <scope>NUCLEOTIDE SEQUENCE [LARGE SCALE GENOMIC DNA]</scope>
    <source>
        <strain evidence="1 2">Stock d4-2</strain>
    </source>
</reference>
<dbReference type="HOGENOM" id="CLU_1443604_0_0_1"/>
<evidence type="ECO:0000313" key="2">
    <source>
        <dbReference type="Proteomes" id="UP000000600"/>
    </source>
</evidence>
<evidence type="ECO:0000313" key="1">
    <source>
        <dbReference type="EMBL" id="CAK81669.1"/>
    </source>
</evidence>
<dbReference type="EMBL" id="CT868418">
    <property type="protein sequence ID" value="CAK81669.1"/>
    <property type="molecule type" value="Genomic_DNA"/>
</dbReference>
<dbReference type="OMA" id="CWLEKSH"/>
<accession>A0DF52</accession>
<proteinExistence type="predicted"/>
<dbReference type="RefSeq" id="XP_001449066.1">
    <property type="nucleotide sequence ID" value="XM_001449029.1"/>
</dbReference>
<dbReference type="OrthoDB" id="311492at2759"/>
<dbReference type="InParanoid" id="A0DF52"/>
<organism evidence="1 2">
    <name type="scientific">Paramecium tetraurelia</name>
    <dbReference type="NCBI Taxonomy" id="5888"/>
    <lineage>
        <taxon>Eukaryota</taxon>
        <taxon>Sar</taxon>
        <taxon>Alveolata</taxon>
        <taxon>Ciliophora</taxon>
        <taxon>Intramacronucleata</taxon>
        <taxon>Oligohymenophorea</taxon>
        <taxon>Peniculida</taxon>
        <taxon>Parameciidae</taxon>
        <taxon>Paramecium</taxon>
    </lineage>
</organism>
<name>A0DF52_PARTE</name>
<dbReference type="Proteomes" id="UP000000600">
    <property type="component" value="Unassembled WGS sequence"/>
</dbReference>
<gene>
    <name evidence="1" type="ORF">GSPATT00016482001</name>
</gene>
<dbReference type="AlphaFoldDB" id="A0DF52"/>
<dbReference type="GeneID" id="5034844"/>